<comment type="caution">
    <text evidence="9">The sequence shown here is derived from an EMBL/GenBank/DDBJ whole genome shotgun (WGS) entry which is preliminary data.</text>
</comment>
<evidence type="ECO:0000256" key="2">
    <source>
        <dbReference type="ARBA" id="ARBA00022448"/>
    </source>
</evidence>
<feature type="transmembrane region" description="Helical" evidence="7">
    <location>
        <begin position="291"/>
        <end position="310"/>
    </location>
</feature>
<keyword evidence="6 7" id="KW-0472">Membrane</keyword>
<evidence type="ECO:0000256" key="6">
    <source>
        <dbReference type="ARBA" id="ARBA00023136"/>
    </source>
</evidence>
<organism evidence="9 10">
    <name type="scientific">Soehngenia longivitae</name>
    <dbReference type="NCBI Taxonomy" id="2562294"/>
    <lineage>
        <taxon>Bacteria</taxon>
        <taxon>Bacillati</taxon>
        <taxon>Bacillota</taxon>
        <taxon>Tissierellia</taxon>
        <taxon>Tissierellales</taxon>
        <taxon>Tissierellaceae</taxon>
        <taxon>Soehngenia</taxon>
    </lineage>
</organism>
<feature type="transmembrane region" description="Helical" evidence="7">
    <location>
        <begin position="150"/>
        <end position="166"/>
    </location>
</feature>
<dbReference type="OrthoDB" id="9803985at2"/>
<evidence type="ECO:0000256" key="7">
    <source>
        <dbReference type="SAM" id="Phobius"/>
    </source>
</evidence>
<evidence type="ECO:0000256" key="1">
    <source>
        <dbReference type="ARBA" id="ARBA00004651"/>
    </source>
</evidence>
<feature type="domain" description="Major facilitator superfamily (MFS) profile" evidence="8">
    <location>
        <begin position="12"/>
        <end position="403"/>
    </location>
</feature>
<evidence type="ECO:0000259" key="8">
    <source>
        <dbReference type="PROSITE" id="PS50850"/>
    </source>
</evidence>
<evidence type="ECO:0000313" key="9">
    <source>
        <dbReference type="EMBL" id="TFZ41729.1"/>
    </source>
</evidence>
<feature type="transmembrane region" description="Helical" evidence="7">
    <location>
        <begin position="12"/>
        <end position="30"/>
    </location>
</feature>
<evidence type="ECO:0000256" key="5">
    <source>
        <dbReference type="ARBA" id="ARBA00022989"/>
    </source>
</evidence>
<dbReference type="InterPro" id="IPR036259">
    <property type="entry name" value="MFS_trans_sf"/>
</dbReference>
<name>A0A4Z0D9Z8_9FIRM</name>
<feature type="transmembrane region" description="Helical" evidence="7">
    <location>
        <begin position="51"/>
        <end position="73"/>
    </location>
</feature>
<keyword evidence="5 7" id="KW-1133">Transmembrane helix</keyword>
<dbReference type="InterPro" id="IPR011701">
    <property type="entry name" value="MFS"/>
</dbReference>
<keyword evidence="4 7" id="KW-0812">Transmembrane</keyword>
<evidence type="ECO:0000256" key="4">
    <source>
        <dbReference type="ARBA" id="ARBA00022692"/>
    </source>
</evidence>
<dbReference type="PROSITE" id="PS50850">
    <property type="entry name" value="MFS"/>
    <property type="match status" value="1"/>
</dbReference>
<dbReference type="Pfam" id="PF07690">
    <property type="entry name" value="MFS_1"/>
    <property type="match status" value="1"/>
</dbReference>
<gene>
    <name evidence="9" type="ORF">E4100_00925</name>
</gene>
<keyword evidence="2" id="KW-0813">Transport</keyword>
<keyword evidence="10" id="KW-1185">Reference proteome</keyword>
<dbReference type="AlphaFoldDB" id="A0A4Z0D9Z8"/>
<dbReference type="GO" id="GO:0005886">
    <property type="term" value="C:plasma membrane"/>
    <property type="evidence" value="ECO:0007669"/>
    <property type="project" value="UniProtKB-SubCell"/>
</dbReference>
<dbReference type="InterPro" id="IPR052425">
    <property type="entry name" value="Uncharacterized_MFS-type"/>
</dbReference>
<dbReference type="Gene3D" id="1.20.1250.20">
    <property type="entry name" value="MFS general substrate transporter like domains"/>
    <property type="match status" value="1"/>
</dbReference>
<sequence length="409" mass="45321">MTMEKESKFSPAVTAIILFGVISLLGDAVYEGARSANSQYFNLLSVSATQVGLFFGIGEFIGYALRLAAGIFSDRTGRYWLFIFLGYGMLVVVPLMGFTMNWNILIILIMMERIGKALRSPSKDTIISAVAQNQVGVGFAFGLQEALDQIGALVGPLIFTIVFFITGRNELTQYQLGYKALIIPFVLLMIFLIFAYKKIEKENLIKEVHVKEYKEEQLKPTFWIYTAFTFFATLGFLNFSVIGYHLKAEGIFSDGNITLLYALAMGIDAITALLFGKIYDNMKSKTGIKTSGLLTLLVIPFLSVVLPIFTLSNSKALVIIGMIVFGIIMGVHETIMRSAIADIVPFYKRGTGYGVFNTAYGLALLGGSSLMGFLYDKDMIVTIITIAILFEMIALLLYYKMNKMVKINS</sequence>
<feature type="transmembrane region" description="Helical" evidence="7">
    <location>
        <begin position="258"/>
        <end position="279"/>
    </location>
</feature>
<protein>
    <submittedName>
        <fullName evidence="9">MFS transporter</fullName>
    </submittedName>
</protein>
<dbReference type="InterPro" id="IPR020846">
    <property type="entry name" value="MFS_dom"/>
</dbReference>
<feature type="transmembrane region" description="Helical" evidence="7">
    <location>
        <begin position="222"/>
        <end position="246"/>
    </location>
</feature>
<dbReference type="PANTHER" id="PTHR42688">
    <property type="entry name" value="CONSERVED PROTEIN"/>
    <property type="match status" value="1"/>
</dbReference>
<feature type="transmembrane region" description="Helical" evidence="7">
    <location>
        <begin position="355"/>
        <end position="374"/>
    </location>
</feature>
<keyword evidence="3" id="KW-1003">Cell membrane</keyword>
<accession>A0A4Z0D9Z8</accession>
<dbReference type="Proteomes" id="UP000298381">
    <property type="component" value="Unassembled WGS sequence"/>
</dbReference>
<proteinExistence type="predicted"/>
<dbReference type="SUPFAM" id="SSF103473">
    <property type="entry name" value="MFS general substrate transporter"/>
    <property type="match status" value="1"/>
</dbReference>
<feature type="transmembrane region" description="Helical" evidence="7">
    <location>
        <begin position="380"/>
        <end position="399"/>
    </location>
</feature>
<feature type="transmembrane region" description="Helical" evidence="7">
    <location>
        <begin position="316"/>
        <end position="335"/>
    </location>
</feature>
<evidence type="ECO:0000313" key="10">
    <source>
        <dbReference type="Proteomes" id="UP000298381"/>
    </source>
</evidence>
<comment type="subcellular location">
    <subcellularLocation>
        <location evidence="1">Cell membrane</location>
        <topology evidence="1">Multi-pass membrane protein</topology>
    </subcellularLocation>
</comment>
<dbReference type="CDD" id="cd17370">
    <property type="entry name" value="MFS_MJ1317_like"/>
    <property type="match status" value="1"/>
</dbReference>
<evidence type="ECO:0000256" key="3">
    <source>
        <dbReference type="ARBA" id="ARBA00022475"/>
    </source>
</evidence>
<dbReference type="PANTHER" id="PTHR42688:SF1">
    <property type="entry name" value="BLR5212 PROTEIN"/>
    <property type="match status" value="1"/>
</dbReference>
<dbReference type="EMBL" id="SRIB01000001">
    <property type="protein sequence ID" value="TFZ41729.1"/>
    <property type="molecule type" value="Genomic_DNA"/>
</dbReference>
<feature type="transmembrane region" description="Helical" evidence="7">
    <location>
        <begin position="178"/>
        <end position="196"/>
    </location>
</feature>
<reference evidence="9 10" key="1">
    <citation type="submission" date="2019-03" db="EMBL/GenBank/DDBJ databases">
        <title>Draft genome sequence data and analysis of a Fermenting Bacterium, Soehngenia longevitae strain 1933PT, isolated from petroleum reservoir in Azerbaijan.</title>
        <authorList>
            <person name="Grouzdev D.S."/>
            <person name="Bidzhieva S.K."/>
            <person name="Sokolova D.S."/>
            <person name="Tourova T.P."/>
            <person name="Poltaraus A.B."/>
            <person name="Nazina T.N."/>
        </authorList>
    </citation>
    <scope>NUCLEOTIDE SEQUENCE [LARGE SCALE GENOMIC DNA]</scope>
    <source>
        <strain evidence="9 10">1933P</strain>
    </source>
</reference>
<feature type="transmembrane region" description="Helical" evidence="7">
    <location>
        <begin position="79"/>
        <end position="109"/>
    </location>
</feature>
<dbReference type="GO" id="GO:0022857">
    <property type="term" value="F:transmembrane transporter activity"/>
    <property type="evidence" value="ECO:0007669"/>
    <property type="project" value="InterPro"/>
</dbReference>